<dbReference type="CDD" id="cd11021">
    <property type="entry name" value="CuRO_2_ceruloplasmin"/>
    <property type="match status" value="1"/>
</dbReference>
<evidence type="ECO:0000256" key="26">
    <source>
        <dbReference type="ARBA" id="ARBA00082571"/>
    </source>
</evidence>
<keyword evidence="28" id="KW-1133">Transmembrane helix</keyword>
<evidence type="ECO:0000256" key="16">
    <source>
        <dbReference type="ARBA" id="ARBA00048092"/>
    </source>
</evidence>
<dbReference type="EC" id="1.16.3.4" evidence="15"/>
<evidence type="ECO:0000256" key="3">
    <source>
        <dbReference type="ARBA" id="ARBA00010609"/>
    </source>
</evidence>
<reference evidence="32 33" key="1">
    <citation type="submission" date="2019-09" db="EMBL/GenBank/DDBJ databases">
        <title>Bird 10,000 Genomes (B10K) Project - Family phase.</title>
        <authorList>
            <person name="Zhang G."/>
        </authorList>
    </citation>
    <scope>NUCLEOTIDE SEQUENCE [LARGE SCALE GENOMIC DNA]</scope>
    <source>
        <strain evidence="32">B10K-DU-002-03</strain>
        <tissue evidence="32">Muscle</tissue>
    </source>
</reference>
<evidence type="ECO:0000256" key="27">
    <source>
        <dbReference type="PIRSR" id="PIRSR000354-1"/>
    </source>
</evidence>
<dbReference type="PROSITE" id="PS00079">
    <property type="entry name" value="MULTICOPPER_OXIDASE1"/>
    <property type="match status" value="3"/>
</dbReference>
<dbReference type="InterPro" id="IPR002355">
    <property type="entry name" value="Cu_oxidase_Cu_BS"/>
</dbReference>
<evidence type="ECO:0000256" key="29">
    <source>
        <dbReference type="SAM" id="SignalP"/>
    </source>
</evidence>
<evidence type="ECO:0000256" key="6">
    <source>
        <dbReference type="ARBA" id="ARBA00022525"/>
    </source>
</evidence>
<dbReference type="Proteomes" id="UP000553648">
    <property type="component" value="Unassembled WGS sequence"/>
</dbReference>
<evidence type="ECO:0000256" key="15">
    <source>
        <dbReference type="ARBA" id="ARBA00038978"/>
    </source>
</evidence>
<feature type="transmembrane region" description="Helical" evidence="28">
    <location>
        <begin position="1096"/>
        <end position="1120"/>
    </location>
</feature>
<keyword evidence="6" id="KW-0964">Secreted</keyword>
<evidence type="ECO:0000256" key="12">
    <source>
        <dbReference type="ARBA" id="ARBA00023180"/>
    </source>
</evidence>
<keyword evidence="7" id="KW-0479">Metal-binding</keyword>
<comment type="catalytic activity">
    <reaction evidence="16">
        <text>4 Cu(+) + O2 + 4 H(+) = 4 Cu(2+) + 2 H2O</text>
        <dbReference type="Rhea" id="RHEA:30083"/>
        <dbReference type="ChEBI" id="CHEBI:15377"/>
        <dbReference type="ChEBI" id="CHEBI:15378"/>
        <dbReference type="ChEBI" id="CHEBI:15379"/>
        <dbReference type="ChEBI" id="CHEBI:29036"/>
        <dbReference type="ChEBI" id="CHEBI:49552"/>
        <dbReference type="EC" id="1.16.3.4"/>
    </reaction>
    <physiologicalReaction direction="left-to-right" evidence="16">
        <dbReference type="Rhea" id="RHEA:30084"/>
    </physiologicalReaction>
</comment>
<comment type="catalytic activity">
    <reaction evidence="17">
        <text>a hydroperoxide + 2 glutathione = an alcohol + glutathione disulfide + H2O</text>
        <dbReference type="Rhea" id="RHEA:62632"/>
        <dbReference type="ChEBI" id="CHEBI:15377"/>
        <dbReference type="ChEBI" id="CHEBI:30879"/>
        <dbReference type="ChEBI" id="CHEBI:35924"/>
        <dbReference type="ChEBI" id="CHEBI:57925"/>
        <dbReference type="ChEBI" id="CHEBI:58297"/>
        <dbReference type="EC" id="1.11.1.27"/>
    </reaction>
    <physiologicalReaction direction="left-to-right" evidence="17">
        <dbReference type="Rhea" id="RHEA:62633"/>
    </physiologicalReaction>
</comment>
<comment type="caution">
    <text evidence="32">The sequence shown here is derived from an EMBL/GenBank/DDBJ whole genome shotgun (WGS) entry which is preliminary data.</text>
</comment>
<dbReference type="InterPro" id="IPR045087">
    <property type="entry name" value="Cu-oxidase_fam"/>
</dbReference>
<comment type="similarity">
    <text evidence="3">Belongs to the multicopper oxidase family.</text>
</comment>
<dbReference type="OrthoDB" id="2121828at2759"/>
<evidence type="ECO:0000259" key="30">
    <source>
        <dbReference type="Pfam" id="PF07731"/>
    </source>
</evidence>
<dbReference type="EC" id="1.11.1.9" evidence="4"/>
<evidence type="ECO:0000256" key="5">
    <source>
        <dbReference type="ARBA" id="ARBA00013107"/>
    </source>
</evidence>
<keyword evidence="33" id="KW-1185">Reference proteome</keyword>
<dbReference type="AlphaFoldDB" id="A0A7L1DF51"/>
<accession>A0A7L1DF51</accession>
<dbReference type="FunFam" id="2.60.40.420:FF:000094">
    <property type="entry name" value="Hephaestin"/>
    <property type="match status" value="1"/>
</dbReference>
<evidence type="ECO:0000256" key="17">
    <source>
        <dbReference type="ARBA" id="ARBA00050220"/>
    </source>
</evidence>
<dbReference type="FunFam" id="2.60.40.420:FF:000028">
    <property type="entry name" value="Ceruloplasmin"/>
    <property type="match status" value="1"/>
</dbReference>
<feature type="non-terminal residue" evidence="32">
    <location>
        <position position="1145"/>
    </location>
</feature>
<feature type="disulfide bond" evidence="27">
    <location>
        <begin position="281"/>
        <end position="362"/>
    </location>
</feature>
<evidence type="ECO:0000256" key="7">
    <source>
        <dbReference type="ARBA" id="ARBA00022723"/>
    </source>
</evidence>
<evidence type="ECO:0000256" key="20">
    <source>
        <dbReference type="ARBA" id="ARBA00057991"/>
    </source>
</evidence>
<dbReference type="EC" id="1.11.1.27" evidence="13"/>
<feature type="domain" description="Plastocyanin-like" evidence="30">
    <location>
        <begin position="957"/>
        <end position="1059"/>
    </location>
</feature>
<dbReference type="FunFam" id="2.60.40.420:FF:000015">
    <property type="entry name" value="Ceruloplasmin"/>
    <property type="match status" value="1"/>
</dbReference>
<feature type="non-terminal residue" evidence="32">
    <location>
        <position position="1"/>
    </location>
</feature>
<feature type="domain" description="Plastocyanin-like" evidence="31">
    <location>
        <begin position="452"/>
        <end position="523"/>
    </location>
</feature>
<feature type="disulfide bond" evidence="27">
    <location>
        <begin position="531"/>
        <end position="557"/>
    </location>
</feature>
<dbReference type="Pfam" id="PF07732">
    <property type="entry name" value="Cu-oxidase_3"/>
    <property type="match status" value="2"/>
</dbReference>
<protein>
    <recommendedName>
        <fullName evidence="22">Ceruloplasmin</fullName>
        <ecNumber evidence="13">1.11.1.27</ecNumber>
        <ecNumber evidence="4">1.11.1.9</ecNumber>
        <ecNumber evidence="5">1.16.3.1</ecNumber>
        <ecNumber evidence="15">1.16.3.4</ecNumber>
    </recommendedName>
    <alternativeName>
        <fullName evidence="26">Cuproxidase ceruloplasmin</fullName>
    </alternativeName>
    <alternativeName>
        <fullName evidence="25">Ferroxidase ceruloplasmin</fullName>
    </alternativeName>
    <alternativeName>
        <fullName evidence="23">Glutathione peroxidase ceruloplasmin</fullName>
    </alternativeName>
    <alternativeName>
        <fullName evidence="24">Glutathione-dependent peroxiredoxin ceruloplasmin</fullName>
    </alternativeName>
</protein>
<dbReference type="EMBL" id="VXBA01004708">
    <property type="protein sequence ID" value="NXM75699.1"/>
    <property type="molecule type" value="Genomic_DNA"/>
</dbReference>
<evidence type="ECO:0000256" key="9">
    <source>
        <dbReference type="ARBA" id="ARBA00022737"/>
    </source>
</evidence>
<feature type="domain" description="Plastocyanin-like" evidence="30">
    <location>
        <begin position="268"/>
        <end position="361"/>
    </location>
</feature>
<organism evidence="32 33">
    <name type="scientific">Serilophus lunatus</name>
    <name type="common">silver-breasted broadbill</name>
    <dbReference type="NCBI Taxonomy" id="239386"/>
    <lineage>
        <taxon>Eukaryota</taxon>
        <taxon>Metazoa</taxon>
        <taxon>Chordata</taxon>
        <taxon>Craniata</taxon>
        <taxon>Vertebrata</taxon>
        <taxon>Euteleostomi</taxon>
        <taxon>Archelosauria</taxon>
        <taxon>Archosauria</taxon>
        <taxon>Dinosauria</taxon>
        <taxon>Saurischia</taxon>
        <taxon>Theropoda</taxon>
        <taxon>Coelurosauria</taxon>
        <taxon>Aves</taxon>
        <taxon>Neognathae</taxon>
        <taxon>Neoaves</taxon>
        <taxon>Telluraves</taxon>
        <taxon>Australaves</taxon>
        <taxon>Passeriformes</taxon>
        <taxon>Eurylaimidae</taxon>
        <taxon>Serilophus</taxon>
    </lineage>
</organism>
<dbReference type="PANTHER" id="PTHR11709:SF221">
    <property type="entry name" value="HEPHAESTIN"/>
    <property type="match status" value="1"/>
</dbReference>
<comment type="subunit">
    <text evidence="21">Found in a complex with MPO and LTF; interacts directly with MPO and LTF, which allows Fe(3+) incorporation into LTF, activation of CP ferroxidase activity and protection of CP antioxidant properties by MPO.</text>
</comment>
<feature type="disulfide bond" evidence="27">
    <location>
        <begin position="177"/>
        <end position="203"/>
    </location>
</feature>
<evidence type="ECO:0000256" key="4">
    <source>
        <dbReference type="ARBA" id="ARBA00012310"/>
    </source>
</evidence>
<dbReference type="InterPro" id="IPR033138">
    <property type="entry name" value="Cu_oxidase_CS"/>
</dbReference>
<comment type="catalytic activity">
    <reaction evidence="18">
        <text>4 nitric oxide + O2 + 2 H2O = 4 nitrite + 4 H(+)</text>
        <dbReference type="Rhea" id="RHEA:78539"/>
        <dbReference type="ChEBI" id="CHEBI:15377"/>
        <dbReference type="ChEBI" id="CHEBI:15378"/>
        <dbReference type="ChEBI" id="CHEBI:15379"/>
        <dbReference type="ChEBI" id="CHEBI:16301"/>
        <dbReference type="ChEBI" id="CHEBI:16480"/>
    </reaction>
    <physiologicalReaction direction="left-to-right" evidence="18">
        <dbReference type="Rhea" id="RHEA:78540"/>
    </physiologicalReaction>
</comment>
<evidence type="ECO:0000313" key="33">
    <source>
        <dbReference type="Proteomes" id="UP000553648"/>
    </source>
</evidence>
<keyword evidence="8 29" id="KW-0732">Signal</keyword>
<feature type="disulfide bond" evidence="27">
    <location>
        <begin position="632"/>
        <end position="714"/>
    </location>
</feature>
<dbReference type="PIRSF" id="PIRSF000354">
    <property type="entry name" value="Factors_V_VIII"/>
    <property type="match status" value="1"/>
</dbReference>
<dbReference type="GO" id="GO:0005615">
    <property type="term" value="C:extracellular space"/>
    <property type="evidence" value="ECO:0007669"/>
    <property type="project" value="UniProtKB-ARBA"/>
</dbReference>
<evidence type="ECO:0000256" key="14">
    <source>
        <dbReference type="ARBA" id="ARBA00036108"/>
    </source>
</evidence>
<dbReference type="SUPFAM" id="SSF49503">
    <property type="entry name" value="Cupredoxins"/>
    <property type="match status" value="6"/>
</dbReference>
<dbReference type="GO" id="GO:0005507">
    <property type="term" value="F:copper ion binding"/>
    <property type="evidence" value="ECO:0007669"/>
    <property type="project" value="InterPro"/>
</dbReference>
<name>A0A7L1DF51_9PASS</name>
<evidence type="ECO:0000256" key="13">
    <source>
        <dbReference type="ARBA" id="ARBA00026115"/>
    </source>
</evidence>
<dbReference type="Gene3D" id="2.60.40.420">
    <property type="entry name" value="Cupredoxins - blue copper proteins"/>
    <property type="match status" value="4"/>
</dbReference>
<dbReference type="InterPro" id="IPR024715">
    <property type="entry name" value="Factor_5/8-like"/>
</dbReference>
<dbReference type="PANTHER" id="PTHR11709">
    <property type="entry name" value="MULTI-COPPER OXIDASE"/>
    <property type="match status" value="1"/>
</dbReference>
<evidence type="ECO:0000259" key="31">
    <source>
        <dbReference type="Pfam" id="PF07732"/>
    </source>
</evidence>
<evidence type="ECO:0000256" key="23">
    <source>
        <dbReference type="ARBA" id="ARBA00077782"/>
    </source>
</evidence>
<evidence type="ECO:0000256" key="18">
    <source>
        <dbReference type="ARBA" id="ARBA00050279"/>
    </source>
</evidence>
<keyword evidence="28" id="KW-0472">Membrane</keyword>
<evidence type="ECO:0000313" key="32">
    <source>
        <dbReference type="EMBL" id="NXM75699.1"/>
    </source>
</evidence>
<feature type="domain" description="Plastocyanin-like" evidence="31">
    <location>
        <begin position="95"/>
        <end position="201"/>
    </location>
</feature>
<dbReference type="FunFam" id="2.60.40.420:FF:000009">
    <property type="entry name" value="Ceruloplasmin"/>
    <property type="match status" value="1"/>
</dbReference>
<evidence type="ECO:0000256" key="21">
    <source>
        <dbReference type="ARBA" id="ARBA00062165"/>
    </source>
</evidence>
<comment type="cofactor">
    <cofactor evidence="1">
        <name>Cu(2+)</name>
        <dbReference type="ChEBI" id="CHEBI:29036"/>
    </cofactor>
</comment>
<evidence type="ECO:0000256" key="25">
    <source>
        <dbReference type="ARBA" id="ARBA00080685"/>
    </source>
</evidence>
<dbReference type="GO" id="GO:0004322">
    <property type="term" value="F:ferroxidase activity"/>
    <property type="evidence" value="ECO:0007669"/>
    <property type="project" value="UniProtKB-EC"/>
</dbReference>
<dbReference type="GO" id="GO:0004602">
    <property type="term" value="F:glutathione peroxidase activity"/>
    <property type="evidence" value="ECO:0007669"/>
    <property type="project" value="UniProtKB-EC"/>
</dbReference>
<dbReference type="GO" id="GO:0005886">
    <property type="term" value="C:plasma membrane"/>
    <property type="evidence" value="ECO:0007669"/>
    <property type="project" value="TreeGrafter"/>
</dbReference>
<evidence type="ECO:0000256" key="24">
    <source>
        <dbReference type="ARBA" id="ARBA00078105"/>
    </source>
</evidence>
<dbReference type="PROSITE" id="PS00080">
    <property type="entry name" value="MULTICOPPER_OXIDASE2"/>
    <property type="match status" value="1"/>
</dbReference>
<dbReference type="InterPro" id="IPR011706">
    <property type="entry name" value="Cu-oxidase_C"/>
</dbReference>
<keyword evidence="28" id="KW-0812">Transmembrane</keyword>
<evidence type="ECO:0000256" key="2">
    <source>
        <dbReference type="ARBA" id="ARBA00004613"/>
    </source>
</evidence>
<evidence type="ECO:0000256" key="22">
    <source>
        <dbReference type="ARBA" id="ARBA00072777"/>
    </source>
</evidence>
<dbReference type="GO" id="GO:0006826">
    <property type="term" value="P:iron ion transport"/>
    <property type="evidence" value="ECO:0007669"/>
    <property type="project" value="TreeGrafter"/>
</dbReference>
<keyword evidence="12" id="KW-0325">Glycoprotein</keyword>
<sequence>MGPLWWLLLCVPTVSPTAEGVTRVYHLGIHEVTWNYAPTGRNVLANLSAAHSRQAAAFLQPGRDRVGSTYKKCVYKQYTDSTYTTEVPKPAWLGFLGPVLRAEVGDTIKVHLKNFATRPFTIHPHGVFYEKDSEGSLYPDMSPQDQKKDDAVFPGGNYTYTWTVPEDHGPTADDPNCLTWIYHSHIDAPRDIASGLIGPLLTCKRGVLTGSSYRRQDVDVDFFLMFSVVDENLSWYLDDNIVSFCTDPGSVDKEDEEFQESNKMHAINGYVFGNLPDLTMCAGDAVSWHLFGMGNEVDVHTAYFHGATLRVRGHRTDVASLFPATFVTADMTPRNPGRWLLSCQVNDHIRAGMGALYEVRPCSRQGPEPPLQGRIRRYFLAAKELQWDYGPSGLDQSTGKQLTEAGSPAEQYFRHGPSRIGGVYWKAKYVEYTDGSFREEKQPSAEEKHLGILGPVIKAEVGDTILVTFFNKASWPFSIQPHGVSYGKAWEGMHYHDGLAQNGVSVAPLHNFTYRWAVPGHVGPTPSDPPCLTWMYSSAVDPVRDSSSGLVGPLLICKPGTLDDNNKQAKEEFFLLFSVFDENLSWYLNANIKYYLRMEETAVKKDDGFEESNRMHAINGLMFGNLPGLDVCDGDKVSWHLLGLGSEADVHGAVFQGNTLQMNGMRRDSANLFPHTFATAFMQPDNRVGTFEIYCQTSNHYQSGMREQYVVSECGKGAPGAAPGYRALRTYYLAAEELEWDYAPDRRWERERHNHSAHSYADVFLSNEGGLLGSRYKKAVYREYTDGTFQTPKARINGDEHLGILGPFLWAEVGDILNVVFQNKASRPYSVHAHGVLEARAGPPLVANPGDIVTYRWEVPERSGPGPNDSACVPWIYYSTVDRIKDVHSGLLGPLKVCRRGALQPGGSRRDLSREFALLFMVFDENQSWYLEENVEHYRKGNHKDISLLDETFVESNKMHAINGRLYATLPGLTMYQGELVSWYLLGMGQEIDVHTVHFHAETFTYKNGKSYRADVVDLFPGTFEMVEMLVGNPGTWLLHCHVSDHIHAGMEILFTVLPRAELELEVLSVTAAEDESHKIMFFGSKVAQGQIEATVVALAVVGVLLLLAAGLLLGAVIHLERQKRLRRNRRSILDDGFKLMSQKN</sequence>
<feature type="signal peptide" evidence="29">
    <location>
        <begin position="1"/>
        <end position="20"/>
    </location>
</feature>
<comment type="function">
    <text evidence="20">Multifunctional blue, copper-binding (6-7 atoms per molecule) glycoprotein. It has ferroxidase activity oxidizing Fe(2+) to Fe(3+) without releasing radical oxygen species. It is involved in iron transport across the cell membrane. Copper ions provide a large number of enzymatic activites. Oxidizes highly toxic ferrous ions to the ferric state for further incorporation onto apo-transferrins, catalyzes Cu(+) oxidation and promotes the oxidation of biogenic amines such as norepinephrin and serotonin. Provides Cu(2+) ions for the ascorbate-mediated deaminase degradation of the heparan sulfate chains of GPC1. Has glutathione peroxidase-like activity, can remove both hydrogen peroxide and lipid hydroperoxide in the presence of thiols. Also shows NO-oxidase and NO2 synthase activities that determine endocrine NO homeostasis.</text>
</comment>
<dbReference type="Pfam" id="PF07731">
    <property type="entry name" value="Cu-oxidase_2"/>
    <property type="match status" value="2"/>
</dbReference>
<evidence type="ECO:0000256" key="1">
    <source>
        <dbReference type="ARBA" id="ARBA00001973"/>
    </source>
</evidence>
<dbReference type="InterPro" id="IPR008972">
    <property type="entry name" value="Cupredoxin"/>
</dbReference>
<gene>
    <name evidence="32" type="primary">Heph</name>
    <name evidence="32" type="ORF">SERLUN_R07836</name>
</gene>
<comment type="catalytic activity">
    <reaction evidence="14">
        <text>2 glutathione + H2O2 = glutathione disulfide + 2 H2O</text>
        <dbReference type="Rhea" id="RHEA:16833"/>
        <dbReference type="ChEBI" id="CHEBI:15377"/>
        <dbReference type="ChEBI" id="CHEBI:16240"/>
        <dbReference type="ChEBI" id="CHEBI:57925"/>
        <dbReference type="ChEBI" id="CHEBI:58297"/>
        <dbReference type="EC" id="1.11.1.9"/>
    </reaction>
    <physiologicalReaction direction="left-to-right" evidence="14">
        <dbReference type="Rhea" id="RHEA:16834"/>
    </physiologicalReaction>
</comment>
<dbReference type="EC" id="1.16.3.1" evidence="5"/>
<keyword evidence="10" id="KW-0560">Oxidoreductase</keyword>
<evidence type="ECO:0000256" key="11">
    <source>
        <dbReference type="ARBA" id="ARBA00023157"/>
    </source>
</evidence>
<comment type="catalytic activity">
    <reaction evidence="19">
        <text>4 Fe(2+) + O2 + 4 H(+) = 4 Fe(3+) + 2 H2O</text>
        <dbReference type="Rhea" id="RHEA:11148"/>
        <dbReference type="ChEBI" id="CHEBI:15377"/>
        <dbReference type="ChEBI" id="CHEBI:15378"/>
        <dbReference type="ChEBI" id="CHEBI:15379"/>
        <dbReference type="ChEBI" id="CHEBI:29033"/>
        <dbReference type="ChEBI" id="CHEBI:29034"/>
        <dbReference type="EC" id="1.16.3.1"/>
    </reaction>
    <physiologicalReaction direction="right-to-left" evidence="19">
        <dbReference type="Rhea" id="RHEA:11150"/>
    </physiologicalReaction>
</comment>
<feature type="chain" id="PRO_5029820180" description="Ceruloplasmin" evidence="29">
    <location>
        <begin position="21"/>
        <end position="1145"/>
    </location>
</feature>
<evidence type="ECO:0000256" key="28">
    <source>
        <dbReference type="SAM" id="Phobius"/>
    </source>
</evidence>
<comment type="subcellular location">
    <subcellularLocation>
        <location evidence="2">Secreted</location>
    </subcellularLocation>
</comment>
<proteinExistence type="inferred from homology"/>
<evidence type="ECO:0000256" key="19">
    <source>
        <dbReference type="ARBA" id="ARBA00052510"/>
    </source>
</evidence>
<keyword evidence="11 27" id="KW-1015">Disulfide bond</keyword>
<dbReference type="InterPro" id="IPR011707">
    <property type="entry name" value="Cu-oxidase-like_N"/>
</dbReference>
<dbReference type="FunFam" id="2.60.40.420:FF:000075">
    <property type="entry name" value="hephaestin isoform X2"/>
    <property type="match status" value="1"/>
</dbReference>
<evidence type="ECO:0000256" key="10">
    <source>
        <dbReference type="ARBA" id="ARBA00023002"/>
    </source>
</evidence>
<evidence type="ECO:0000256" key="8">
    <source>
        <dbReference type="ARBA" id="ARBA00022729"/>
    </source>
</evidence>
<keyword evidence="9" id="KW-0677">Repeat</keyword>